<dbReference type="PANTHER" id="PTHR23429">
    <property type="entry name" value="GLUCOSE-6-PHOSPHATE 1-DEHYDROGENASE G6PD"/>
    <property type="match status" value="1"/>
</dbReference>
<dbReference type="PROSITE" id="PS00069">
    <property type="entry name" value="G6P_DEHYDROGENASE"/>
    <property type="match status" value="1"/>
</dbReference>
<dbReference type="InterPro" id="IPR036291">
    <property type="entry name" value="NAD(P)-bd_dom_sf"/>
</dbReference>
<reference evidence="14" key="1">
    <citation type="submission" date="2014-07" db="EMBL/GenBank/DDBJ databases">
        <authorList>
            <person name="Martin A.A"/>
            <person name="De Silva N."/>
        </authorList>
    </citation>
    <scope>NUCLEOTIDE SEQUENCE</scope>
</reference>
<dbReference type="InterPro" id="IPR001282">
    <property type="entry name" value="G6P_DH"/>
</dbReference>
<proteinExistence type="inferred from homology"/>
<dbReference type="GO" id="GO:0009051">
    <property type="term" value="P:pentose-phosphate shunt, oxidative branch"/>
    <property type="evidence" value="ECO:0007669"/>
    <property type="project" value="TreeGrafter"/>
</dbReference>
<name>A0A0K0FAD9_STRVS</name>
<keyword evidence="6 11" id="KW-0313">Glucose metabolism</keyword>
<dbReference type="Gene3D" id="3.40.50.720">
    <property type="entry name" value="NAD(P)-binding Rossmann-like Domain"/>
    <property type="match status" value="1"/>
</dbReference>
<comment type="pathway">
    <text evidence="2 11">Carbohydrate degradation; pentose phosphate pathway; D-ribulose 5-phosphate from D-glucose 6-phosphate (oxidative stage): step 1/3.</text>
</comment>
<dbReference type="GO" id="GO:0006006">
    <property type="term" value="P:glucose metabolic process"/>
    <property type="evidence" value="ECO:0007669"/>
    <property type="project" value="UniProtKB-KW"/>
</dbReference>
<organism evidence="14 15">
    <name type="scientific">Strongyloides venezuelensis</name>
    <name type="common">Threadworm</name>
    <dbReference type="NCBI Taxonomy" id="75913"/>
    <lineage>
        <taxon>Eukaryota</taxon>
        <taxon>Metazoa</taxon>
        <taxon>Ecdysozoa</taxon>
        <taxon>Nematoda</taxon>
        <taxon>Chromadorea</taxon>
        <taxon>Rhabditida</taxon>
        <taxon>Tylenchina</taxon>
        <taxon>Panagrolaimomorpha</taxon>
        <taxon>Strongyloidoidea</taxon>
        <taxon>Strongyloididae</taxon>
        <taxon>Strongyloides</taxon>
    </lineage>
</organism>
<evidence type="ECO:0000259" key="12">
    <source>
        <dbReference type="Pfam" id="PF00479"/>
    </source>
</evidence>
<sequence length="555" mass="64540">MSVINLKSNFELNMSHALTMYRQSELSPVNRSVVPDWEKKYAEDYRKHVRKTSIDSSEPHAFVVFGASGDLAKKKIMPTLWHLYSEQLLPYKISIFGYARSNLDIVSWRKGFEKYCSIKSGSEKKFDEFCNNLKYISGSYDKEDGYKRLNDAIEELGIFHNQGVNRLYYLALPPTVYTEVTQQIHDNCMGDHTKCWTRIIIEKPFGHDTDSSTALSDHLSKLFREEEIFRIDHYLGKEMVQNLMVLRFGNRIFNPTWNKDHISSVTITFKENFGTEGRGGYFEKSGIIRDVMQNHLIQILSLVAMEKPKSLAADDIRDEKVNVLKAIRPISFKDYVIGQYVGDPNATNVEFRLGYKDDEGVNPNSITPTFCTCVLYIDNDRWRGVPFFLRCGKALNEKKAEVRVQYKEVPDIKKDIFDFGDLKRNELVMRVQPNEAVYVKMNTKRPNLEFEVEETELDLTYSSRYKGVRLPDAYERLILEVFLGSQLNFVRTDELDLAWKIFTPFLKHLEENNVVPEEYVFGCRGPKSADQLMHDHGFVYTGTYKWKPEELSNKL</sequence>
<dbReference type="AlphaFoldDB" id="A0A0K0FAD9"/>
<evidence type="ECO:0000256" key="10">
    <source>
        <dbReference type="ARBA" id="ARBA00047696"/>
    </source>
</evidence>
<evidence type="ECO:0000313" key="15">
    <source>
        <dbReference type="WBParaSite" id="SVE_0579200.1"/>
    </source>
</evidence>
<evidence type="ECO:0000256" key="6">
    <source>
        <dbReference type="ARBA" id="ARBA00022526"/>
    </source>
</evidence>
<keyword evidence="14" id="KW-1185">Reference proteome</keyword>
<keyword evidence="9 11" id="KW-0119">Carbohydrate metabolism</keyword>
<dbReference type="SUPFAM" id="SSF51735">
    <property type="entry name" value="NAD(P)-binding Rossmann-fold domains"/>
    <property type="match status" value="1"/>
</dbReference>
<dbReference type="Pfam" id="PF02781">
    <property type="entry name" value="G6PD_C"/>
    <property type="match status" value="1"/>
</dbReference>
<dbReference type="Pfam" id="PF00479">
    <property type="entry name" value="G6PD_N"/>
    <property type="match status" value="1"/>
</dbReference>
<feature type="domain" description="Glucose-6-phosphate dehydrogenase C-terminal" evidence="13">
    <location>
        <begin position="244"/>
        <end position="540"/>
    </location>
</feature>
<dbReference type="GO" id="GO:0005829">
    <property type="term" value="C:cytosol"/>
    <property type="evidence" value="ECO:0007669"/>
    <property type="project" value="TreeGrafter"/>
</dbReference>
<dbReference type="Proteomes" id="UP000035680">
    <property type="component" value="Unassembled WGS sequence"/>
</dbReference>
<dbReference type="HAMAP" id="MF_00966">
    <property type="entry name" value="G6PD"/>
    <property type="match status" value="1"/>
</dbReference>
<dbReference type="FunFam" id="3.40.50.720:FF:000111">
    <property type="entry name" value="Glucose-6-phosphate 1-dehydrogenase"/>
    <property type="match status" value="1"/>
</dbReference>
<reference evidence="15" key="2">
    <citation type="submission" date="2015-08" db="UniProtKB">
        <authorList>
            <consortium name="WormBaseParasite"/>
        </authorList>
    </citation>
    <scope>IDENTIFICATION</scope>
</reference>
<dbReference type="Gene3D" id="3.30.360.10">
    <property type="entry name" value="Dihydrodipicolinate Reductase, domain 2"/>
    <property type="match status" value="1"/>
</dbReference>
<evidence type="ECO:0000256" key="2">
    <source>
        <dbReference type="ARBA" id="ARBA00004937"/>
    </source>
</evidence>
<dbReference type="WBParaSite" id="SVE_0579200.1">
    <property type="protein sequence ID" value="SVE_0579200.1"/>
    <property type="gene ID" value="SVE_0579200"/>
</dbReference>
<dbReference type="GO" id="GO:0004345">
    <property type="term" value="F:glucose-6-phosphate dehydrogenase activity"/>
    <property type="evidence" value="ECO:0007669"/>
    <property type="project" value="UniProtKB-EC"/>
</dbReference>
<evidence type="ECO:0000313" key="14">
    <source>
        <dbReference type="Proteomes" id="UP000035680"/>
    </source>
</evidence>
<dbReference type="InterPro" id="IPR022674">
    <property type="entry name" value="G6P_DH_NAD-bd"/>
</dbReference>
<comment type="function">
    <text evidence="11">Catalyzes the rate-limiting step of the oxidative pentose-phosphate pathway, which represents a route for the dissimilation of carbohydrates besides glycolysis.</text>
</comment>
<comment type="function">
    <text evidence="1">Cytosolic glucose-6-phosphate dehydrogenase that catalyzes the first and rate-limiting step of the oxidative branch within the pentose phosphate pathway/shunt, an alternative route to glycolysis for the dissimilation of carbohydrates and a major source of reducing power and metabolic intermediates for fatty acid and nucleic acid biosynthetic processes.</text>
</comment>
<dbReference type="STRING" id="75913.A0A0K0FAD9"/>
<evidence type="ECO:0000256" key="5">
    <source>
        <dbReference type="ARBA" id="ARBA00020444"/>
    </source>
</evidence>
<dbReference type="EC" id="1.1.1.49" evidence="4 11"/>
<dbReference type="NCBIfam" id="TIGR00871">
    <property type="entry name" value="zwf"/>
    <property type="match status" value="1"/>
</dbReference>
<keyword evidence="7 11" id="KW-0521">NADP</keyword>
<comment type="catalytic activity">
    <reaction evidence="10">
        <text>D-glucose 6-phosphate + NADP(+) = 6-phospho-D-glucono-1,5-lactone + NADPH + H(+)</text>
        <dbReference type="Rhea" id="RHEA:15841"/>
        <dbReference type="ChEBI" id="CHEBI:15378"/>
        <dbReference type="ChEBI" id="CHEBI:57783"/>
        <dbReference type="ChEBI" id="CHEBI:57955"/>
        <dbReference type="ChEBI" id="CHEBI:58349"/>
        <dbReference type="ChEBI" id="CHEBI:61548"/>
        <dbReference type="EC" id="1.1.1.49"/>
    </reaction>
    <physiologicalReaction direction="left-to-right" evidence="10">
        <dbReference type="Rhea" id="RHEA:15842"/>
    </physiologicalReaction>
</comment>
<protein>
    <recommendedName>
        <fullName evidence="5 11">Glucose-6-phosphate 1-dehydrogenase</fullName>
        <ecNumber evidence="4 11">1.1.1.49</ecNumber>
    </recommendedName>
</protein>
<accession>A0A0K0FAD9</accession>
<dbReference type="UniPathway" id="UPA00115">
    <property type="reaction ID" value="UER00408"/>
</dbReference>
<evidence type="ECO:0000256" key="9">
    <source>
        <dbReference type="ARBA" id="ARBA00023277"/>
    </source>
</evidence>
<dbReference type="PIRSF" id="PIRSF000110">
    <property type="entry name" value="G6PD"/>
    <property type="match status" value="1"/>
</dbReference>
<dbReference type="InterPro" id="IPR022675">
    <property type="entry name" value="G6P_DH_C"/>
</dbReference>
<evidence type="ECO:0000256" key="1">
    <source>
        <dbReference type="ARBA" id="ARBA00002914"/>
    </source>
</evidence>
<feature type="domain" description="Glucose-6-phosphate dehydrogenase NAD-binding" evidence="12">
    <location>
        <begin position="63"/>
        <end position="242"/>
    </location>
</feature>
<dbReference type="PRINTS" id="PR00079">
    <property type="entry name" value="G6PDHDRGNASE"/>
</dbReference>
<evidence type="ECO:0000256" key="4">
    <source>
        <dbReference type="ARBA" id="ARBA00013019"/>
    </source>
</evidence>
<evidence type="ECO:0000256" key="8">
    <source>
        <dbReference type="ARBA" id="ARBA00023002"/>
    </source>
</evidence>
<dbReference type="GO" id="GO:0050661">
    <property type="term" value="F:NADP binding"/>
    <property type="evidence" value="ECO:0007669"/>
    <property type="project" value="InterPro"/>
</dbReference>
<evidence type="ECO:0000256" key="7">
    <source>
        <dbReference type="ARBA" id="ARBA00022857"/>
    </source>
</evidence>
<evidence type="ECO:0000259" key="13">
    <source>
        <dbReference type="Pfam" id="PF02781"/>
    </source>
</evidence>
<dbReference type="SUPFAM" id="SSF55347">
    <property type="entry name" value="Glyceraldehyde-3-phosphate dehydrogenase-like, C-terminal domain"/>
    <property type="match status" value="1"/>
</dbReference>
<dbReference type="PANTHER" id="PTHR23429:SF0">
    <property type="entry name" value="GLUCOSE-6-PHOSPHATE 1-DEHYDROGENASE"/>
    <property type="match status" value="1"/>
</dbReference>
<evidence type="ECO:0000256" key="3">
    <source>
        <dbReference type="ARBA" id="ARBA00009975"/>
    </source>
</evidence>
<evidence type="ECO:0000256" key="11">
    <source>
        <dbReference type="RuleBase" id="RU362120"/>
    </source>
</evidence>
<comment type="similarity">
    <text evidence="3 11">Belongs to the glucose-6-phosphate dehydrogenase family.</text>
</comment>
<dbReference type="InterPro" id="IPR019796">
    <property type="entry name" value="G6P_DH_AS"/>
</dbReference>
<keyword evidence="8 11" id="KW-0560">Oxidoreductase</keyword>